<organism evidence="1 2">
    <name type="scientific">Streptomyces pyxinae</name>
    <dbReference type="NCBI Taxonomy" id="2970734"/>
    <lineage>
        <taxon>Bacteria</taxon>
        <taxon>Bacillati</taxon>
        <taxon>Actinomycetota</taxon>
        <taxon>Actinomycetes</taxon>
        <taxon>Kitasatosporales</taxon>
        <taxon>Streptomycetaceae</taxon>
        <taxon>Streptomyces</taxon>
    </lineage>
</organism>
<dbReference type="RefSeq" id="WP_258786543.1">
    <property type="nucleotide sequence ID" value="NZ_JANUGQ010000005.1"/>
</dbReference>
<comment type="caution">
    <text evidence="1">The sequence shown here is derived from an EMBL/GenBank/DDBJ whole genome shotgun (WGS) entry which is preliminary data.</text>
</comment>
<dbReference type="Proteomes" id="UP001431313">
    <property type="component" value="Unassembled WGS sequence"/>
</dbReference>
<keyword evidence="2" id="KW-1185">Reference proteome</keyword>
<sequence length="41" mass="4182">MRSVFRAGDGGGSLPGVAAVAGWQKNGATTIAGQYRAQFAR</sequence>
<protein>
    <submittedName>
        <fullName evidence="1">Uncharacterized protein</fullName>
    </submittedName>
</protein>
<accession>A0ABT2CE24</accession>
<name>A0ABT2CE24_9ACTN</name>
<evidence type="ECO:0000313" key="2">
    <source>
        <dbReference type="Proteomes" id="UP001431313"/>
    </source>
</evidence>
<gene>
    <name evidence="1" type="ORF">NX801_08305</name>
</gene>
<dbReference type="EMBL" id="JANUGQ010000005">
    <property type="protein sequence ID" value="MCS0635665.1"/>
    <property type="molecule type" value="Genomic_DNA"/>
</dbReference>
<reference evidence="1" key="1">
    <citation type="submission" date="2022-08" db="EMBL/GenBank/DDBJ databases">
        <authorList>
            <person name="Somphong A."/>
            <person name="Phongsopitanun W."/>
        </authorList>
    </citation>
    <scope>NUCLEOTIDE SEQUENCE</scope>
    <source>
        <strain evidence="1">LP05-1</strain>
    </source>
</reference>
<evidence type="ECO:0000313" key="1">
    <source>
        <dbReference type="EMBL" id="MCS0635665.1"/>
    </source>
</evidence>
<proteinExistence type="predicted"/>